<proteinExistence type="inferred from homology"/>
<keyword evidence="4" id="KW-0804">Transcription</keyword>
<dbReference type="EMBL" id="SMAI01000002">
    <property type="protein sequence ID" value="TCT06729.1"/>
    <property type="molecule type" value="Genomic_DNA"/>
</dbReference>
<evidence type="ECO:0000256" key="1">
    <source>
        <dbReference type="ARBA" id="ARBA00009437"/>
    </source>
</evidence>
<dbReference type="RefSeq" id="WP_132030208.1">
    <property type="nucleotide sequence ID" value="NZ_SMAI01000002.1"/>
</dbReference>
<dbReference type="Proteomes" id="UP000294664">
    <property type="component" value="Unassembled WGS sequence"/>
</dbReference>
<dbReference type="GO" id="GO:0006351">
    <property type="term" value="P:DNA-templated transcription"/>
    <property type="evidence" value="ECO:0007669"/>
    <property type="project" value="TreeGrafter"/>
</dbReference>
<evidence type="ECO:0000256" key="2">
    <source>
        <dbReference type="ARBA" id="ARBA00023015"/>
    </source>
</evidence>
<dbReference type="FunFam" id="1.10.10.10:FF:000001">
    <property type="entry name" value="LysR family transcriptional regulator"/>
    <property type="match status" value="1"/>
</dbReference>
<dbReference type="OrthoDB" id="9786526at2"/>
<dbReference type="Pfam" id="PF00126">
    <property type="entry name" value="HTH_1"/>
    <property type="match status" value="1"/>
</dbReference>
<keyword evidence="7" id="KW-1185">Reference proteome</keyword>
<evidence type="ECO:0000259" key="5">
    <source>
        <dbReference type="PROSITE" id="PS50931"/>
    </source>
</evidence>
<comment type="caution">
    <text evidence="6">The sequence shown here is derived from an EMBL/GenBank/DDBJ whole genome shotgun (WGS) entry which is preliminary data.</text>
</comment>
<evidence type="ECO:0000313" key="7">
    <source>
        <dbReference type="Proteomes" id="UP000294664"/>
    </source>
</evidence>
<reference evidence="6 7" key="1">
    <citation type="submission" date="2019-03" db="EMBL/GenBank/DDBJ databases">
        <title>Genomic Encyclopedia of Type Strains, Phase IV (KMG-IV): sequencing the most valuable type-strain genomes for metagenomic binning, comparative biology and taxonomic classification.</title>
        <authorList>
            <person name="Goeker M."/>
        </authorList>
    </citation>
    <scope>NUCLEOTIDE SEQUENCE [LARGE SCALE GENOMIC DNA]</scope>
    <source>
        <strain evidence="6 7">DSM 9035</strain>
    </source>
</reference>
<dbReference type="GO" id="GO:0043565">
    <property type="term" value="F:sequence-specific DNA binding"/>
    <property type="evidence" value="ECO:0007669"/>
    <property type="project" value="TreeGrafter"/>
</dbReference>
<organism evidence="6 7">
    <name type="scientific">Aquabacter spiritensis</name>
    <dbReference type="NCBI Taxonomy" id="933073"/>
    <lineage>
        <taxon>Bacteria</taxon>
        <taxon>Pseudomonadati</taxon>
        <taxon>Pseudomonadota</taxon>
        <taxon>Alphaproteobacteria</taxon>
        <taxon>Hyphomicrobiales</taxon>
        <taxon>Xanthobacteraceae</taxon>
        <taxon>Aquabacter</taxon>
    </lineage>
</organism>
<name>A0A4R3M3C3_9HYPH</name>
<dbReference type="InterPro" id="IPR000847">
    <property type="entry name" value="LysR_HTH_N"/>
</dbReference>
<dbReference type="CDD" id="cd08422">
    <property type="entry name" value="PBP2_CrgA_like"/>
    <property type="match status" value="1"/>
</dbReference>
<dbReference type="InterPro" id="IPR036388">
    <property type="entry name" value="WH-like_DNA-bd_sf"/>
</dbReference>
<accession>A0A4R3M3C3</accession>
<dbReference type="PRINTS" id="PR00039">
    <property type="entry name" value="HTHLYSR"/>
</dbReference>
<dbReference type="Gene3D" id="1.10.10.10">
    <property type="entry name" value="Winged helix-like DNA-binding domain superfamily/Winged helix DNA-binding domain"/>
    <property type="match status" value="1"/>
</dbReference>
<dbReference type="GO" id="GO:0003700">
    <property type="term" value="F:DNA-binding transcription factor activity"/>
    <property type="evidence" value="ECO:0007669"/>
    <property type="project" value="InterPro"/>
</dbReference>
<keyword evidence="3" id="KW-0238">DNA-binding</keyword>
<evidence type="ECO:0000256" key="3">
    <source>
        <dbReference type="ARBA" id="ARBA00023125"/>
    </source>
</evidence>
<dbReference type="SUPFAM" id="SSF53850">
    <property type="entry name" value="Periplasmic binding protein-like II"/>
    <property type="match status" value="1"/>
</dbReference>
<dbReference type="InterPro" id="IPR058163">
    <property type="entry name" value="LysR-type_TF_proteobact-type"/>
</dbReference>
<dbReference type="InterPro" id="IPR005119">
    <property type="entry name" value="LysR_subst-bd"/>
</dbReference>
<evidence type="ECO:0000256" key="4">
    <source>
        <dbReference type="ARBA" id="ARBA00023163"/>
    </source>
</evidence>
<dbReference type="Pfam" id="PF03466">
    <property type="entry name" value="LysR_substrate"/>
    <property type="match status" value="1"/>
</dbReference>
<dbReference type="PANTHER" id="PTHR30537:SF5">
    <property type="entry name" value="HTH-TYPE TRANSCRIPTIONAL ACTIVATOR TTDR-RELATED"/>
    <property type="match status" value="1"/>
</dbReference>
<dbReference type="InterPro" id="IPR036390">
    <property type="entry name" value="WH_DNA-bd_sf"/>
</dbReference>
<dbReference type="Gene3D" id="3.40.190.290">
    <property type="match status" value="1"/>
</dbReference>
<comment type="similarity">
    <text evidence="1">Belongs to the LysR transcriptional regulatory family.</text>
</comment>
<protein>
    <submittedName>
        <fullName evidence="6">LysR family transcriptional regulator</fullName>
    </submittedName>
</protein>
<feature type="domain" description="HTH lysR-type" evidence="5">
    <location>
        <begin position="1"/>
        <end position="60"/>
    </location>
</feature>
<keyword evidence="2" id="KW-0805">Transcription regulation</keyword>
<evidence type="ECO:0000313" key="6">
    <source>
        <dbReference type="EMBL" id="TCT06729.1"/>
    </source>
</evidence>
<dbReference type="SUPFAM" id="SSF46785">
    <property type="entry name" value="Winged helix' DNA-binding domain"/>
    <property type="match status" value="1"/>
</dbReference>
<gene>
    <name evidence="6" type="ORF">EDC64_102208</name>
</gene>
<dbReference type="PANTHER" id="PTHR30537">
    <property type="entry name" value="HTH-TYPE TRANSCRIPTIONAL REGULATOR"/>
    <property type="match status" value="1"/>
</dbReference>
<sequence length="311" mass="33617">MLGNLGDLEIFARIVTAGSLSAAGRELGLSPPVVSKRVQRLEERVGARLFQRTTRKVTLTEAGQGFYERVVAILASLEEAESQLSRRSSEARGLLRVAAPTSFGRLHIAPHLGPLLDANRELTVDLELSDAFVDIVGEGFDLAVRIADLSDSSLVARRLAPVHRVLCATPAYLAQAGEPQNFADLAGHRLLATHSQDPWRLEGPEGPVVHRVHSTLRTNSNEVVRAAVLAGVGIALRSTWDVGPELRSGALRVVLPAFHASSRVGVFAVYPSRRFLPQKVRVFIDHFAALYGSVPPWDEGLDTLLSPALTA</sequence>
<dbReference type="AlphaFoldDB" id="A0A4R3M3C3"/>
<dbReference type="PROSITE" id="PS50931">
    <property type="entry name" value="HTH_LYSR"/>
    <property type="match status" value="1"/>
</dbReference>